<organism evidence="1 2">
    <name type="scientific">Platanthera zijinensis</name>
    <dbReference type="NCBI Taxonomy" id="2320716"/>
    <lineage>
        <taxon>Eukaryota</taxon>
        <taxon>Viridiplantae</taxon>
        <taxon>Streptophyta</taxon>
        <taxon>Embryophyta</taxon>
        <taxon>Tracheophyta</taxon>
        <taxon>Spermatophyta</taxon>
        <taxon>Magnoliopsida</taxon>
        <taxon>Liliopsida</taxon>
        <taxon>Asparagales</taxon>
        <taxon>Orchidaceae</taxon>
        <taxon>Orchidoideae</taxon>
        <taxon>Orchideae</taxon>
        <taxon>Orchidinae</taxon>
        <taxon>Platanthera</taxon>
    </lineage>
</organism>
<gene>
    <name evidence="1" type="ORF">KSP39_PZI011545</name>
</gene>
<evidence type="ECO:0000313" key="2">
    <source>
        <dbReference type="Proteomes" id="UP001418222"/>
    </source>
</evidence>
<dbReference type="InterPro" id="IPR053134">
    <property type="entry name" value="RNA-dir_DNA_polymerase"/>
</dbReference>
<name>A0AAP0BGX6_9ASPA</name>
<dbReference type="PANTHER" id="PTHR24559:SF444">
    <property type="entry name" value="REVERSE TRANSCRIPTASE DOMAIN-CONTAINING PROTEIN"/>
    <property type="match status" value="1"/>
</dbReference>
<dbReference type="SUPFAM" id="SSF56672">
    <property type="entry name" value="DNA/RNA polymerases"/>
    <property type="match status" value="1"/>
</dbReference>
<dbReference type="EMBL" id="JBBWWQ010000009">
    <property type="protein sequence ID" value="KAK8938733.1"/>
    <property type="molecule type" value="Genomic_DNA"/>
</dbReference>
<dbReference type="AlphaFoldDB" id="A0AAP0BGX6"/>
<dbReference type="Gene3D" id="3.10.10.10">
    <property type="entry name" value="HIV Type 1 Reverse Transcriptase, subunit A, domain 1"/>
    <property type="match status" value="1"/>
</dbReference>
<accession>A0AAP0BGX6</accession>
<comment type="caution">
    <text evidence="1">The sequence shown here is derived from an EMBL/GenBank/DDBJ whole genome shotgun (WGS) entry which is preliminary data.</text>
</comment>
<keyword evidence="2" id="KW-1185">Reference proteome</keyword>
<evidence type="ECO:0008006" key="3">
    <source>
        <dbReference type="Google" id="ProtNLM"/>
    </source>
</evidence>
<evidence type="ECO:0000313" key="1">
    <source>
        <dbReference type="EMBL" id="KAK8938733.1"/>
    </source>
</evidence>
<reference evidence="1 2" key="1">
    <citation type="journal article" date="2022" name="Nat. Plants">
        <title>Genomes of leafy and leafless Platanthera orchids illuminate the evolution of mycoheterotrophy.</title>
        <authorList>
            <person name="Li M.H."/>
            <person name="Liu K.W."/>
            <person name="Li Z."/>
            <person name="Lu H.C."/>
            <person name="Ye Q.L."/>
            <person name="Zhang D."/>
            <person name="Wang J.Y."/>
            <person name="Li Y.F."/>
            <person name="Zhong Z.M."/>
            <person name="Liu X."/>
            <person name="Yu X."/>
            <person name="Liu D.K."/>
            <person name="Tu X.D."/>
            <person name="Liu B."/>
            <person name="Hao Y."/>
            <person name="Liao X.Y."/>
            <person name="Jiang Y.T."/>
            <person name="Sun W.H."/>
            <person name="Chen J."/>
            <person name="Chen Y.Q."/>
            <person name="Ai Y."/>
            <person name="Zhai J.W."/>
            <person name="Wu S.S."/>
            <person name="Zhou Z."/>
            <person name="Hsiao Y.Y."/>
            <person name="Wu W.L."/>
            <person name="Chen Y.Y."/>
            <person name="Lin Y.F."/>
            <person name="Hsu J.L."/>
            <person name="Li C.Y."/>
            <person name="Wang Z.W."/>
            <person name="Zhao X."/>
            <person name="Zhong W.Y."/>
            <person name="Ma X.K."/>
            <person name="Ma L."/>
            <person name="Huang J."/>
            <person name="Chen G.Z."/>
            <person name="Huang M.Z."/>
            <person name="Huang L."/>
            <person name="Peng D.H."/>
            <person name="Luo Y.B."/>
            <person name="Zou S.Q."/>
            <person name="Chen S.P."/>
            <person name="Lan S."/>
            <person name="Tsai W.C."/>
            <person name="Van de Peer Y."/>
            <person name="Liu Z.J."/>
        </authorList>
    </citation>
    <scope>NUCLEOTIDE SEQUENCE [LARGE SCALE GENOMIC DNA]</scope>
    <source>
        <strain evidence="1">Lor287</strain>
    </source>
</reference>
<dbReference type="InterPro" id="IPR043502">
    <property type="entry name" value="DNA/RNA_pol_sf"/>
</dbReference>
<dbReference type="PANTHER" id="PTHR24559">
    <property type="entry name" value="TRANSPOSON TY3-I GAG-POL POLYPROTEIN"/>
    <property type="match status" value="1"/>
</dbReference>
<dbReference type="Proteomes" id="UP001418222">
    <property type="component" value="Unassembled WGS sequence"/>
</dbReference>
<protein>
    <recommendedName>
        <fullName evidence="3">Polyprotein</fullName>
    </recommendedName>
</protein>
<sequence>MPRIDADVACHHLNLGPSLRPICYNKRFVSTKPAEPIREEVEKLVKTDFVSEIQYPDRVSNVVMVKKGNERWRMCVDYSLLNKACPKNCYSCPESTRW</sequence>
<proteinExistence type="predicted"/>